<accession>A0A0C2YWI8</accession>
<evidence type="ECO:0000256" key="4">
    <source>
        <dbReference type="RuleBase" id="RU003744"/>
    </source>
</evidence>
<evidence type="ECO:0000313" key="8">
    <source>
        <dbReference type="Proteomes" id="UP000031971"/>
    </source>
</evidence>
<dbReference type="Gene3D" id="3.40.190.10">
    <property type="entry name" value="Periplasmic binding protein-like II"/>
    <property type="match status" value="2"/>
</dbReference>
<comment type="subcellular location">
    <subcellularLocation>
        <location evidence="1">Cell envelope</location>
    </subcellularLocation>
</comment>
<dbReference type="Proteomes" id="UP000031971">
    <property type="component" value="Unassembled WGS sequence"/>
</dbReference>
<dbReference type="OrthoDB" id="6192933at2"/>
<proteinExistence type="inferred from homology"/>
<reference evidence="7 8" key="1">
    <citation type="submission" date="2015-01" db="EMBL/GenBank/DDBJ databases">
        <title>Genome Sequence of Magnetospirillum magnetotacticum Strain MS-1.</title>
        <authorList>
            <person name="Marinov G.K."/>
            <person name="Smalley M.D."/>
            <person name="DeSalvo G."/>
        </authorList>
    </citation>
    <scope>NUCLEOTIDE SEQUENCE [LARGE SCALE GENOMIC DNA]</scope>
    <source>
        <strain evidence="7 8">MS-1</strain>
    </source>
</reference>
<evidence type="ECO:0000259" key="6">
    <source>
        <dbReference type="SMART" id="SM00062"/>
    </source>
</evidence>
<dbReference type="PROSITE" id="PS01039">
    <property type="entry name" value="SBP_BACTERIAL_3"/>
    <property type="match status" value="1"/>
</dbReference>
<dbReference type="InterPro" id="IPR018313">
    <property type="entry name" value="SBP_3_CS"/>
</dbReference>
<dbReference type="PANTHER" id="PTHR35936">
    <property type="entry name" value="MEMBRANE-BOUND LYTIC MUREIN TRANSGLYCOSYLASE F"/>
    <property type="match status" value="1"/>
</dbReference>
<feature type="domain" description="Solute-binding protein family 3/N-terminal" evidence="6">
    <location>
        <begin position="35"/>
        <end position="276"/>
    </location>
</feature>
<dbReference type="InterPro" id="IPR001638">
    <property type="entry name" value="Solute-binding_3/MltF_N"/>
</dbReference>
<protein>
    <submittedName>
        <fullName evidence="7">Amino acid ABC transporter periplasmic substrate-binding protein</fullName>
    </submittedName>
</protein>
<evidence type="ECO:0000256" key="1">
    <source>
        <dbReference type="ARBA" id="ARBA00004196"/>
    </source>
</evidence>
<dbReference type="RefSeq" id="WP_041040347.1">
    <property type="nucleotide sequence ID" value="NZ_JXSL01000023.1"/>
</dbReference>
<dbReference type="STRING" id="272627.CCC_04004"/>
<comment type="caution">
    <text evidence="7">The sequence shown here is derived from an EMBL/GenBank/DDBJ whole genome shotgun (WGS) entry which is preliminary data.</text>
</comment>
<evidence type="ECO:0000256" key="3">
    <source>
        <dbReference type="ARBA" id="ARBA00022729"/>
    </source>
</evidence>
<dbReference type="Pfam" id="PF00497">
    <property type="entry name" value="SBP_bac_3"/>
    <property type="match status" value="1"/>
</dbReference>
<feature type="chain" id="PRO_5002159884" evidence="5">
    <location>
        <begin position="25"/>
        <end position="281"/>
    </location>
</feature>
<dbReference type="AlphaFoldDB" id="A0A0C2YWI8"/>
<dbReference type="SUPFAM" id="SSF53850">
    <property type="entry name" value="Periplasmic binding protein-like II"/>
    <property type="match status" value="1"/>
</dbReference>
<organism evidence="7 8">
    <name type="scientific">Paramagnetospirillum magnetotacticum MS-1</name>
    <dbReference type="NCBI Taxonomy" id="272627"/>
    <lineage>
        <taxon>Bacteria</taxon>
        <taxon>Pseudomonadati</taxon>
        <taxon>Pseudomonadota</taxon>
        <taxon>Alphaproteobacteria</taxon>
        <taxon>Rhodospirillales</taxon>
        <taxon>Magnetospirillaceae</taxon>
        <taxon>Paramagnetospirillum</taxon>
    </lineage>
</organism>
<dbReference type="SMART" id="SM00062">
    <property type="entry name" value="PBPb"/>
    <property type="match status" value="1"/>
</dbReference>
<evidence type="ECO:0000313" key="7">
    <source>
        <dbReference type="EMBL" id="KIL99488.1"/>
    </source>
</evidence>
<sequence length="281" mass="30401">MIRCLFILAGLLMASLASGGGASAASLDDIQAKGELTVAVYRDFPPFSSRQGGKLVGIDIDLAKALAKRLKLKAGFMELTAGESVDDDLRNAVWKGHYLERRVADVMMHVPNDRVFALRNNNAVIFAPYFRERVAVARNPDKVTARDDVTVFERERVGVELATLADVYLTNQLGHRFVANVVHFPNLGAAAQALAKGEVAAVMGNQAELTSALSAHGKRFPIGPMTAPGLTQSTWELGLAVKDSNRQLSHPLDDAITRMRADGTIAAIFKRYGLTYLPPEG</sequence>
<keyword evidence="3 5" id="KW-0732">Signal</keyword>
<evidence type="ECO:0000256" key="2">
    <source>
        <dbReference type="ARBA" id="ARBA00010333"/>
    </source>
</evidence>
<name>A0A0C2YWI8_PARME</name>
<dbReference type="GO" id="GO:0030313">
    <property type="term" value="C:cell envelope"/>
    <property type="evidence" value="ECO:0007669"/>
    <property type="project" value="UniProtKB-SubCell"/>
</dbReference>
<dbReference type="PANTHER" id="PTHR35936:SF17">
    <property type="entry name" value="ARGININE-BINDING EXTRACELLULAR PROTEIN ARTP"/>
    <property type="match status" value="1"/>
</dbReference>
<keyword evidence="8" id="KW-1185">Reference proteome</keyword>
<comment type="similarity">
    <text evidence="2 4">Belongs to the bacterial solute-binding protein 3 family.</text>
</comment>
<evidence type="ECO:0000256" key="5">
    <source>
        <dbReference type="SAM" id="SignalP"/>
    </source>
</evidence>
<dbReference type="EMBL" id="JXSL01000023">
    <property type="protein sequence ID" value="KIL99488.1"/>
    <property type="molecule type" value="Genomic_DNA"/>
</dbReference>
<gene>
    <name evidence="7" type="ORF">CCC_04004</name>
</gene>
<feature type="signal peptide" evidence="5">
    <location>
        <begin position="1"/>
        <end position="24"/>
    </location>
</feature>